<sequence>MTSTTPAQHAIRTDRVRLLLFVERNPSTTFEEFVKYWREEYAPAFTSTTIAKKNLLRYEQVCRPLSPHKVPHVENSLGLEQMVLDQESKVKMQQLGAKIIECDGVAVLEGESVEKLVQLFSDEEYIEKVAPLADKAFNLKSSRYAFYHPAPIVYTKPASEGKGVRMLAFLKRKEGSTFEEYTRHWIDKHSYLIADFPGFRDVIGLYEQLHLIQDGVLPGSANQEDRWDGVAFLDADSLESFAAKMMDDSFVRVRVEDENRFLEIPESQALPVFVSTLIDS</sequence>
<evidence type="ECO:0000256" key="1">
    <source>
        <dbReference type="ARBA" id="ARBA00005986"/>
    </source>
</evidence>
<dbReference type="Pfam" id="PF07110">
    <property type="entry name" value="EthD"/>
    <property type="match status" value="2"/>
</dbReference>
<feature type="domain" description="EthD" evidence="2">
    <location>
        <begin position="173"/>
        <end position="263"/>
    </location>
</feature>
<dbReference type="SUPFAM" id="SSF54909">
    <property type="entry name" value="Dimeric alpha+beta barrel"/>
    <property type="match status" value="1"/>
</dbReference>
<keyword evidence="4" id="KW-1185">Reference proteome</keyword>
<feature type="domain" description="EthD" evidence="2">
    <location>
        <begin position="26"/>
        <end position="131"/>
    </location>
</feature>
<dbReference type="Proteomes" id="UP001465976">
    <property type="component" value="Unassembled WGS sequence"/>
</dbReference>
<accession>A0ABR3F207</accession>
<comment type="similarity">
    <text evidence="1">Belongs to the tpcK family.</text>
</comment>
<evidence type="ECO:0000259" key="2">
    <source>
        <dbReference type="Pfam" id="PF07110"/>
    </source>
</evidence>
<protein>
    <recommendedName>
        <fullName evidence="2">EthD domain-containing protein</fullName>
    </recommendedName>
</protein>
<reference evidence="3 4" key="1">
    <citation type="submission" date="2024-02" db="EMBL/GenBank/DDBJ databases">
        <title>A draft genome for the cacao thread blight pathogen Marasmius crinis-equi.</title>
        <authorList>
            <person name="Cohen S.P."/>
            <person name="Baruah I.K."/>
            <person name="Amoako-Attah I."/>
            <person name="Bukari Y."/>
            <person name="Meinhardt L.W."/>
            <person name="Bailey B.A."/>
        </authorList>
    </citation>
    <scope>NUCLEOTIDE SEQUENCE [LARGE SCALE GENOMIC DNA]</scope>
    <source>
        <strain evidence="3 4">GH-76</strain>
    </source>
</reference>
<organism evidence="3 4">
    <name type="scientific">Marasmius crinis-equi</name>
    <dbReference type="NCBI Taxonomy" id="585013"/>
    <lineage>
        <taxon>Eukaryota</taxon>
        <taxon>Fungi</taxon>
        <taxon>Dikarya</taxon>
        <taxon>Basidiomycota</taxon>
        <taxon>Agaricomycotina</taxon>
        <taxon>Agaricomycetes</taxon>
        <taxon>Agaricomycetidae</taxon>
        <taxon>Agaricales</taxon>
        <taxon>Marasmiineae</taxon>
        <taxon>Marasmiaceae</taxon>
        <taxon>Marasmius</taxon>
    </lineage>
</organism>
<gene>
    <name evidence="3" type="ORF">V5O48_012728</name>
</gene>
<comment type="caution">
    <text evidence="3">The sequence shown here is derived from an EMBL/GenBank/DDBJ whole genome shotgun (WGS) entry which is preliminary data.</text>
</comment>
<dbReference type="InterPro" id="IPR009799">
    <property type="entry name" value="EthD_dom"/>
</dbReference>
<dbReference type="Gene3D" id="3.30.70.100">
    <property type="match status" value="2"/>
</dbReference>
<name>A0ABR3F207_9AGAR</name>
<evidence type="ECO:0000313" key="3">
    <source>
        <dbReference type="EMBL" id="KAL0569241.1"/>
    </source>
</evidence>
<proteinExistence type="inferred from homology"/>
<evidence type="ECO:0000313" key="4">
    <source>
        <dbReference type="Proteomes" id="UP001465976"/>
    </source>
</evidence>
<dbReference type="InterPro" id="IPR011008">
    <property type="entry name" value="Dimeric_a/b-barrel"/>
</dbReference>
<dbReference type="EMBL" id="JBAHYK010001161">
    <property type="protein sequence ID" value="KAL0569241.1"/>
    <property type="molecule type" value="Genomic_DNA"/>
</dbReference>